<gene>
    <name evidence="1" type="ORF">E3U43_019172</name>
</gene>
<evidence type="ECO:0000313" key="1">
    <source>
        <dbReference type="EMBL" id="TMS11781.1"/>
    </source>
</evidence>
<evidence type="ECO:0000313" key="2">
    <source>
        <dbReference type="Proteomes" id="UP000793456"/>
    </source>
</evidence>
<protein>
    <submittedName>
        <fullName evidence="1">Uncharacterized protein</fullName>
    </submittedName>
</protein>
<accession>A0ACD3QWY3</accession>
<keyword evidence="2" id="KW-1185">Reference proteome</keyword>
<proteinExistence type="predicted"/>
<name>A0ACD3QWY3_LARCR</name>
<sequence>MPAAERSLPPLLPPLPPLLLPSLLLISCLDVAVRAAEEGGGLPGDNGDPFTADPTGPGRFVGPATVTAESQFALKVLVRDMVTRQPLPGASVDVYINHTLRSSTQTGERGEVLLWVTYSPGLSLTLLGSMDGYVPSPLPWSTTKRPIFSAVTLLLLPHSQGNIWLFEDSVLITGKLPDSSSQPRVKFPKNLLTMSDTINISSVTAYMTVPQHHLAKDCTNCTPGIISNKSVFRSIELKAVAAINVLLYSGGEELQVRGPIQFSLPLGHNTRLRAADTVPAWAFNLKTGAWENQGLGIVKSVGDELVWTYTASHLGHWIAALLPSSNDYLGHESSWDFLSYHTYLLMGILGGMLAIVVGFLSLLLCHCGSSHRQPRRRRRARFSKLTVVKKDQTTSTHMEEGLLFRSGDNSLASCSVQCDPSSTPRHKANYNIYVEDPGSRPAAPFYENIALDRIKGSQPPSLYINSEEVARLREKAEQNRANMNSDNFFQDKLVHIYNQPLAIIQAPELFSAQEQQLSGCKSATFPRNGVEYETHSEPASKDSYTQTLPKVPHHHIQSGSSPQQSSQDEPQPLETPPQGQGPNAGVWGRYSNLLESSVSVPGTLNEAAGMEAFSGVHGVPSELQGISERTLLELTRGKPLSSHPRAWFVSLDGKPAAQVRHSIIELQSRHRPPSSNDTSLDSGVDMNEPLQNIRETERDRPSIRASSLPHHSRGGRYGEEQDLSSSESGTTATCTPEDPSLRNILDGSSGAIPNIPEERDGMDTSSAQEDSESRGTPPPRRLRKVREKGKTEKRSAKHVREGRPLTKRS</sequence>
<reference evidence="1" key="1">
    <citation type="submission" date="2018-11" db="EMBL/GenBank/DDBJ databases">
        <title>The sequence and de novo assembly of Larimichthys crocea genome using PacBio and Hi-C technologies.</title>
        <authorList>
            <person name="Xu P."/>
            <person name="Chen B."/>
            <person name="Zhou Z."/>
            <person name="Ke Q."/>
            <person name="Wu Y."/>
            <person name="Bai H."/>
            <person name="Pu F."/>
        </authorList>
    </citation>
    <scope>NUCLEOTIDE SEQUENCE</scope>
    <source>
        <tissue evidence="1">Muscle</tissue>
    </source>
</reference>
<dbReference type="Proteomes" id="UP000793456">
    <property type="component" value="Chromosome XIII"/>
</dbReference>
<comment type="caution">
    <text evidence="1">The sequence shown here is derived from an EMBL/GenBank/DDBJ whole genome shotgun (WGS) entry which is preliminary data.</text>
</comment>
<organism evidence="1 2">
    <name type="scientific">Larimichthys crocea</name>
    <name type="common">Large yellow croaker</name>
    <name type="synonym">Pseudosciaena crocea</name>
    <dbReference type="NCBI Taxonomy" id="215358"/>
    <lineage>
        <taxon>Eukaryota</taxon>
        <taxon>Metazoa</taxon>
        <taxon>Chordata</taxon>
        <taxon>Craniata</taxon>
        <taxon>Vertebrata</taxon>
        <taxon>Euteleostomi</taxon>
        <taxon>Actinopterygii</taxon>
        <taxon>Neopterygii</taxon>
        <taxon>Teleostei</taxon>
        <taxon>Neoteleostei</taxon>
        <taxon>Acanthomorphata</taxon>
        <taxon>Eupercaria</taxon>
        <taxon>Sciaenidae</taxon>
        <taxon>Larimichthys</taxon>
    </lineage>
</organism>
<dbReference type="EMBL" id="CM011686">
    <property type="protein sequence ID" value="TMS11781.1"/>
    <property type="molecule type" value="Genomic_DNA"/>
</dbReference>